<dbReference type="Proteomes" id="UP001145072">
    <property type="component" value="Unassembled WGS sequence"/>
</dbReference>
<dbReference type="EMBL" id="JAMQJZ010000003">
    <property type="protein sequence ID" value="MDC3419821.1"/>
    <property type="molecule type" value="Genomic_DNA"/>
</dbReference>
<organism evidence="1 2">
    <name type="scientific">Aquibacillus koreensis</name>
    <dbReference type="NCBI Taxonomy" id="279446"/>
    <lineage>
        <taxon>Bacteria</taxon>
        <taxon>Bacillati</taxon>
        <taxon>Bacillota</taxon>
        <taxon>Bacilli</taxon>
        <taxon>Bacillales</taxon>
        <taxon>Bacillaceae</taxon>
        <taxon>Aquibacillus</taxon>
    </lineage>
</organism>
<reference evidence="1" key="1">
    <citation type="submission" date="2022-06" db="EMBL/GenBank/DDBJ databases">
        <title>Aquibacillus sp. a new bacterium isolated from soil saline samples.</title>
        <authorList>
            <person name="Galisteo C."/>
            <person name="De La Haba R."/>
            <person name="Sanchez-Porro C."/>
            <person name="Ventosa A."/>
        </authorList>
    </citation>
    <scope>NUCLEOTIDE SEQUENCE</scope>
    <source>
        <strain evidence="1">JCM 12387</strain>
    </source>
</reference>
<sequence length="474" mass="56511">MNEHYKIERFIEFEQEHQLFDLVIGGISVWHPIRFMVYMEILKSHSYFEDIRNISLSKKIFLQLKQIPDIIFKYPHVSFRKKDVLIFNHHRRVKDGAYYTCLYTDMIINDLEIPNVVVEEPILGEHRKPIENKNIIYTDYINLITKIKSRLFRKKYITADDRVKVEELIKKINSEFEVDFKLDDLGNKIINLIATYKYMYSHYEKMIRKINPKVIIEVVSYGLTRFIINDIAKNKNIPTIELQHGTMGQHHLAYNFSKKMDLSTFPDYVFVFGQFWKENTRFPINESNVKVVGWPYFEQKVKESKSKITKNDREVILFISQHTIGKQLSKAAVEVSNRIKDSYKVIYKLHPAEYASWKKDYPWLIDSKVEVIDNNEHDMHYYFAKADKQVGVYSTAVFEGLGYELETFIWKLYGYHHMQDLLNKERVCLVDSVDEFVSLITSSERQKNSYDKSFFWKENSINNIIQEVDEIIKN</sequence>
<gene>
    <name evidence="1" type="ORF">NC661_05495</name>
</gene>
<comment type="caution">
    <text evidence="1">The sequence shown here is derived from an EMBL/GenBank/DDBJ whole genome shotgun (WGS) entry which is preliminary data.</text>
</comment>
<evidence type="ECO:0000313" key="1">
    <source>
        <dbReference type="EMBL" id="MDC3419821.1"/>
    </source>
</evidence>
<proteinExistence type="predicted"/>
<protein>
    <submittedName>
        <fullName evidence="1">Uncharacterized protein</fullName>
    </submittedName>
</protein>
<keyword evidence="2" id="KW-1185">Reference proteome</keyword>
<evidence type="ECO:0000313" key="2">
    <source>
        <dbReference type="Proteomes" id="UP001145072"/>
    </source>
</evidence>
<dbReference type="AlphaFoldDB" id="A0A9X3WM82"/>
<dbReference type="RefSeq" id="WP_259866482.1">
    <property type="nucleotide sequence ID" value="NZ_JAMQJZ010000003.1"/>
</dbReference>
<accession>A0A9X3WM82</accession>
<name>A0A9X3WM82_9BACI</name>